<gene>
    <name evidence="8" type="ORF">AMATHDRAFT_143366</name>
</gene>
<feature type="transmembrane region" description="Helical" evidence="6">
    <location>
        <begin position="162"/>
        <end position="185"/>
    </location>
</feature>
<evidence type="ECO:0000256" key="3">
    <source>
        <dbReference type="ARBA" id="ARBA00022692"/>
    </source>
</evidence>
<keyword evidence="5 6" id="KW-0472">Membrane</keyword>
<dbReference type="GO" id="GO:0022857">
    <property type="term" value="F:transmembrane transporter activity"/>
    <property type="evidence" value="ECO:0007669"/>
    <property type="project" value="InterPro"/>
</dbReference>
<feature type="transmembrane region" description="Helical" evidence="6">
    <location>
        <begin position="205"/>
        <end position="227"/>
    </location>
</feature>
<feature type="domain" description="Major facilitator superfamily (MFS) profile" evidence="7">
    <location>
        <begin position="32"/>
        <end position="464"/>
    </location>
</feature>
<accession>A0A2A9NRX9</accession>
<organism evidence="8 9">
    <name type="scientific">Amanita thiersii Skay4041</name>
    <dbReference type="NCBI Taxonomy" id="703135"/>
    <lineage>
        <taxon>Eukaryota</taxon>
        <taxon>Fungi</taxon>
        <taxon>Dikarya</taxon>
        <taxon>Basidiomycota</taxon>
        <taxon>Agaricomycotina</taxon>
        <taxon>Agaricomycetes</taxon>
        <taxon>Agaricomycetidae</taxon>
        <taxon>Agaricales</taxon>
        <taxon>Pluteineae</taxon>
        <taxon>Amanitaceae</taxon>
        <taxon>Amanita</taxon>
    </lineage>
</organism>
<keyword evidence="9" id="KW-1185">Reference proteome</keyword>
<dbReference type="InterPro" id="IPR020846">
    <property type="entry name" value="MFS_dom"/>
</dbReference>
<evidence type="ECO:0000256" key="6">
    <source>
        <dbReference type="SAM" id="Phobius"/>
    </source>
</evidence>
<feature type="transmembrane region" description="Helical" evidence="6">
    <location>
        <begin position="105"/>
        <end position="123"/>
    </location>
</feature>
<dbReference type="EMBL" id="KZ301992">
    <property type="protein sequence ID" value="PFH51071.1"/>
    <property type="molecule type" value="Genomic_DNA"/>
</dbReference>
<dbReference type="CDD" id="cd17330">
    <property type="entry name" value="MFS_SLC46_TetA_like"/>
    <property type="match status" value="1"/>
</dbReference>
<feature type="transmembrane region" description="Helical" evidence="6">
    <location>
        <begin position="303"/>
        <end position="323"/>
    </location>
</feature>
<feature type="transmembrane region" description="Helical" evidence="6">
    <location>
        <begin position="437"/>
        <end position="459"/>
    </location>
</feature>
<dbReference type="InterPro" id="IPR011701">
    <property type="entry name" value="MFS"/>
</dbReference>
<dbReference type="PRINTS" id="PR01035">
    <property type="entry name" value="TCRTETA"/>
</dbReference>
<keyword evidence="4 6" id="KW-1133">Transmembrane helix</keyword>
<dbReference type="InterPro" id="IPR001958">
    <property type="entry name" value="Tet-R_TetA/multi-R_MdtG-like"/>
</dbReference>
<proteinExistence type="predicted"/>
<evidence type="ECO:0000256" key="1">
    <source>
        <dbReference type="ARBA" id="ARBA00004141"/>
    </source>
</evidence>
<feature type="transmembrane region" description="Helical" evidence="6">
    <location>
        <begin position="335"/>
        <end position="353"/>
    </location>
</feature>
<feature type="transmembrane region" description="Helical" evidence="6">
    <location>
        <begin position="365"/>
        <end position="391"/>
    </location>
</feature>
<dbReference type="Proteomes" id="UP000242287">
    <property type="component" value="Unassembled WGS sequence"/>
</dbReference>
<evidence type="ECO:0000313" key="9">
    <source>
        <dbReference type="Proteomes" id="UP000242287"/>
    </source>
</evidence>
<dbReference type="PROSITE" id="PS50850">
    <property type="entry name" value="MFS"/>
    <property type="match status" value="1"/>
</dbReference>
<feature type="transmembrane region" description="Helical" evidence="6">
    <location>
        <begin position="33"/>
        <end position="54"/>
    </location>
</feature>
<evidence type="ECO:0000259" key="7">
    <source>
        <dbReference type="PROSITE" id="PS50850"/>
    </source>
</evidence>
<dbReference type="Gene3D" id="1.20.1250.20">
    <property type="entry name" value="MFS general substrate transporter like domains"/>
    <property type="match status" value="1"/>
</dbReference>
<dbReference type="Pfam" id="PF07690">
    <property type="entry name" value="MFS_1"/>
    <property type="match status" value="1"/>
</dbReference>
<dbReference type="AlphaFoldDB" id="A0A2A9NRX9"/>
<sequence length="468" mass="51737">MENHPIDEETPLLLDAQKKKITAKSTPLPKLQIYILMILQLCEPIAYFSIYPYINRLVSELDITGGDIRKVGYYAGLIESLYYATEAVTVLQWSRASDHLGRKPILLFGLAGTALSMLCFGLSRTFWGLVISRCICGMLNGNVGVMKSALGELTDSSNRAEGFALLPMVWSLGSTLGPLMGGSLARPHERFPRVFSGEFWKEYPYFLPCAVSAGCVFVSFMVALLCFQETLTKRPVRRYSSDTITPDQMDQPLPLRQLLVFPVLISVSNYVSLAFLDMMLFSLVPLFMTMPPEIGGMGTSQVVIGYALGVQGAINGVVQVAFFAKVIRRFGERRIFLISMGTFPCMFALFPIMSMISKNNGPRWIVWTLLATILLLMIVMITGYGCVFMYVTASAPNRRSLGATNGLSQTTVSIFRAIGPALATSMFSFSVEKDLLGGYAVYLVLFVCSCLAIPLAMLLPEQVWEEKN</sequence>
<dbReference type="SUPFAM" id="SSF103473">
    <property type="entry name" value="MFS general substrate transporter"/>
    <property type="match status" value="1"/>
</dbReference>
<evidence type="ECO:0000256" key="2">
    <source>
        <dbReference type="ARBA" id="ARBA00022448"/>
    </source>
</evidence>
<keyword evidence="3 6" id="KW-0812">Transmembrane</keyword>
<comment type="subcellular location">
    <subcellularLocation>
        <location evidence="1">Membrane</location>
        <topology evidence="1">Multi-pass membrane protein</topology>
    </subcellularLocation>
</comment>
<dbReference type="GO" id="GO:0016020">
    <property type="term" value="C:membrane"/>
    <property type="evidence" value="ECO:0007669"/>
    <property type="project" value="UniProtKB-SubCell"/>
</dbReference>
<dbReference type="InterPro" id="IPR036259">
    <property type="entry name" value="MFS_trans_sf"/>
</dbReference>
<reference evidence="8 9" key="1">
    <citation type="submission" date="2014-02" db="EMBL/GenBank/DDBJ databases">
        <title>Transposable element dynamics among asymbiotic and ectomycorrhizal Amanita fungi.</title>
        <authorList>
            <consortium name="DOE Joint Genome Institute"/>
            <person name="Hess J."/>
            <person name="Skrede I."/>
            <person name="Wolfe B."/>
            <person name="LaButti K."/>
            <person name="Ohm R.A."/>
            <person name="Grigoriev I.V."/>
            <person name="Pringle A."/>
        </authorList>
    </citation>
    <scope>NUCLEOTIDE SEQUENCE [LARGE SCALE GENOMIC DNA]</scope>
    <source>
        <strain evidence="8 9">SKay4041</strain>
    </source>
</reference>
<protein>
    <recommendedName>
        <fullName evidence="7">Major facilitator superfamily (MFS) profile domain-containing protein</fullName>
    </recommendedName>
</protein>
<feature type="transmembrane region" description="Helical" evidence="6">
    <location>
        <begin position="258"/>
        <end position="283"/>
    </location>
</feature>
<dbReference type="OrthoDB" id="419616at2759"/>
<dbReference type="PANTHER" id="PTHR23504:SF15">
    <property type="entry name" value="MAJOR FACILITATOR SUPERFAMILY (MFS) PROFILE DOMAIN-CONTAINING PROTEIN"/>
    <property type="match status" value="1"/>
</dbReference>
<evidence type="ECO:0000256" key="5">
    <source>
        <dbReference type="ARBA" id="ARBA00023136"/>
    </source>
</evidence>
<name>A0A2A9NRX9_9AGAR</name>
<keyword evidence="2" id="KW-0813">Transport</keyword>
<evidence type="ECO:0000256" key="4">
    <source>
        <dbReference type="ARBA" id="ARBA00022989"/>
    </source>
</evidence>
<dbReference type="PANTHER" id="PTHR23504">
    <property type="entry name" value="MAJOR FACILITATOR SUPERFAMILY DOMAIN-CONTAINING PROTEIN 10"/>
    <property type="match status" value="1"/>
</dbReference>
<feature type="transmembrane region" description="Helical" evidence="6">
    <location>
        <begin position="74"/>
        <end position="93"/>
    </location>
</feature>
<evidence type="ECO:0000313" key="8">
    <source>
        <dbReference type="EMBL" id="PFH51071.1"/>
    </source>
</evidence>